<dbReference type="InterPro" id="IPR007110">
    <property type="entry name" value="Ig-like_dom"/>
</dbReference>
<evidence type="ECO:0000313" key="8">
    <source>
        <dbReference type="Proteomes" id="UP000515145"/>
    </source>
</evidence>
<sequence length="326" mass="35564">MLSLDCFLLSLLLLSVLRGVSCQQLTAAKYEESGVEGSTLTLTYSYSNTITASDDFFWYRQYPGKPPEFLLYISGLNQSRAADSLKSDTRFSTKLSGEKHLDLQMSSAAVTDSAVYYCAVRPTVTGNSVCHCDAALLVESHDVSCEGLHPVNNEQYSVVGSTVSLTYNYPELSTGDYFFWYRQNPGEPPQILTSHSSSGSGGNDPESRLKAKVQQKQIQLIISQLSVLRGVSCQQLTAVQTQQSTLEGSTVTLSCTFSKGSADYFFWYRQYPGKPPELLISHVKSGDIVAAPVPGLTVKVNETQMDLQMSSAAVTDSAVYYCAGCI</sequence>
<proteinExistence type="predicted"/>
<reference evidence="9" key="1">
    <citation type="submission" date="2025-08" db="UniProtKB">
        <authorList>
            <consortium name="RefSeq"/>
        </authorList>
    </citation>
    <scope>IDENTIFICATION</scope>
</reference>
<accession>A0A6P7K2H6</accession>
<evidence type="ECO:0000256" key="2">
    <source>
        <dbReference type="ARBA" id="ARBA00023130"/>
    </source>
</evidence>
<dbReference type="GeneID" id="114449790"/>
<dbReference type="OrthoDB" id="9803478at2759"/>
<dbReference type="Pfam" id="PF07686">
    <property type="entry name" value="V-set"/>
    <property type="match status" value="2"/>
</dbReference>
<evidence type="ECO:0000256" key="1">
    <source>
        <dbReference type="ARBA" id="ARBA00022729"/>
    </source>
</evidence>
<dbReference type="InterPro" id="IPR013106">
    <property type="entry name" value="Ig_V-set"/>
</dbReference>
<keyword evidence="5" id="KW-0391">Immunity</keyword>
<dbReference type="GO" id="GO:0042101">
    <property type="term" value="C:T cell receptor complex"/>
    <property type="evidence" value="ECO:0007669"/>
    <property type="project" value="UniProtKB-KW"/>
</dbReference>
<feature type="signal peptide" evidence="6">
    <location>
        <begin position="1"/>
        <end position="22"/>
    </location>
</feature>
<evidence type="ECO:0000256" key="6">
    <source>
        <dbReference type="SAM" id="SignalP"/>
    </source>
</evidence>
<keyword evidence="3" id="KW-0675">Receptor</keyword>
<feature type="chain" id="PRO_5028327261" evidence="6">
    <location>
        <begin position="23"/>
        <end position="326"/>
    </location>
</feature>
<organism evidence="8 9">
    <name type="scientific">Parambassis ranga</name>
    <name type="common">Indian glassy fish</name>
    <dbReference type="NCBI Taxonomy" id="210632"/>
    <lineage>
        <taxon>Eukaryota</taxon>
        <taxon>Metazoa</taxon>
        <taxon>Chordata</taxon>
        <taxon>Craniata</taxon>
        <taxon>Vertebrata</taxon>
        <taxon>Euteleostomi</taxon>
        <taxon>Actinopterygii</taxon>
        <taxon>Neopterygii</taxon>
        <taxon>Teleostei</taxon>
        <taxon>Neoteleostei</taxon>
        <taxon>Acanthomorphata</taxon>
        <taxon>Ovalentaria</taxon>
        <taxon>Ambassidae</taxon>
        <taxon>Parambassis</taxon>
    </lineage>
</organism>
<dbReference type="InterPro" id="IPR013783">
    <property type="entry name" value="Ig-like_fold"/>
</dbReference>
<dbReference type="InParanoid" id="A0A6P7K2H6"/>
<keyword evidence="5" id="KW-1279">T cell receptor</keyword>
<keyword evidence="1 6" id="KW-0732">Signal</keyword>
<keyword evidence="8" id="KW-1185">Reference proteome</keyword>
<dbReference type="PANTHER" id="PTHR19367:SF18">
    <property type="entry name" value="T CELL RECEPTOR ALPHA VARIABLE 16"/>
    <property type="match status" value="1"/>
</dbReference>
<dbReference type="GO" id="GO:0002250">
    <property type="term" value="P:adaptive immune response"/>
    <property type="evidence" value="ECO:0007669"/>
    <property type="project" value="UniProtKB-KW"/>
</dbReference>
<dbReference type="Proteomes" id="UP000515145">
    <property type="component" value="Chromosome 17"/>
</dbReference>
<dbReference type="InterPro" id="IPR036179">
    <property type="entry name" value="Ig-like_dom_sf"/>
</dbReference>
<gene>
    <name evidence="9" type="primary">LOC114449790</name>
</gene>
<keyword evidence="2" id="KW-1064">Adaptive immunity</keyword>
<dbReference type="AlphaFoldDB" id="A0A6P7K2H6"/>
<evidence type="ECO:0000256" key="4">
    <source>
        <dbReference type="ARBA" id="ARBA00023319"/>
    </source>
</evidence>
<evidence type="ECO:0000259" key="7">
    <source>
        <dbReference type="PROSITE" id="PS50835"/>
    </source>
</evidence>
<dbReference type="SUPFAM" id="SSF48726">
    <property type="entry name" value="Immunoglobulin"/>
    <property type="match status" value="3"/>
</dbReference>
<protein>
    <submittedName>
        <fullName evidence="9">Uncharacterized protein LOC114449790</fullName>
    </submittedName>
</protein>
<dbReference type="PROSITE" id="PS50835">
    <property type="entry name" value="IG_LIKE"/>
    <property type="match status" value="1"/>
</dbReference>
<dbReference type="Gene3D" id="2.60.40.10">
    <property type="entry name" value="Immunoglobulins"/>
    <property type="match status" value="3"/>
</dbReference>
<dbReference type="SMART" id="SM00406">
    <property type="entry name" value="IGv"/>
    <property type="match status" value="2"/>
</dbReference>
<keyword evidence="4" id="KW-0393">Immunoglobulin domain</keyword>
<evidence type="ECO:0000256" key="3">
    <source>
        <dbReference type="ARBA" id="ARBA00023170"/>
    </source>
</evidence>
<dbReference type="RefSeq" id="XP_028283419.1">
    <property type="nucleotide sequence ID" value="XM_028427618.1"/>
</dbReference>
<dbReference type="SMART" id="SM00409">
    <property type="entry name" value="IG"/>
    <property type="match status" value="2"/>
</dbReference>
<dbReference type="InterPro" id="IPR051287">
    <property type="entry name" value="TCR_variable_region"/>
</dbReference>
<name>A0A6P7K2H6_9TELE</name>
<feature type="domain" description="Ig-like" evidence="7">
    <location>
        <begin position="234"/>
        <end position="326"/>
    </location>
</feature>
<evidence type="ECO:0000256" key="5">
    <source>
        <dbReference type="ARBA" id="ARBA00043266"/>
    </source>
</evidence>
<dbReference type="InterPro" id="IPR003599">
    <property type="entry name" value="Ig_sub"/>
</dbReference>
<evidence type="ECO:0000313" key="9">
    <source>
        <dbReference type="RefSeq" id="XP_028283419.1"/>
    </source>
</evidence>
<dbReference type="PANTHER" id="PTHR19367">
    <property type="entry name" value="T-CELL RECEPTOR ALPHA CHAIN V REGION"/>
    <property type="match status" value="1"/>
</dbReference>